<dbReference type="Pfam" id="PF01576">
    <property type="entry name" value="Myosin_tail_1"/>
    <property type="match status" value="1"/>
</dbReference>
<keyword evidence="2" id="KW-0965">Cell junction</keyword>
<evidence type="ECO:0000256" key="1">
    <source>
        <dbReference type="ARBA" id="ARBA00004435"/>
    </source>
</evidence>
<dbReference type="GO" id="GO:0016459">
    <property type="term" value="C:myosin complex"/>
    <property type="evidence" value="ECO:0007669"/>
    <property type="project" value="InterPro"/>
</dbReference>
<dbReference type="GO" id="GO:0000226">
    <property type="term" value="P:microtubule cytoskeleton organization"/>
    <property type="evidence" value="ECO:0007669"/>
    <property type="project" value="TreeGrafter"/>
</dbReference>
<organism evidence="8 9">
    <name type="scientific">Patagioenas fasciata monilis</name>
    <dbReference type="NCBI Taxonomy" id="372326"/>
    <lineage>
        <taxon>Eukaryota</taxon>
        <taxon>Metazoa</taxon>
        <taxon>Chordata</taxon>
        <taxon>Craniata</taxon>
        <taxon>Vertebrata</taxon>
        <taxon>Euteleostomi</taxon>
        <taxon>Archelosauria</taxon>
        <taxon>Archosauria</taxon>
        <taxon>Dinosauria</taxon>
        <taxon>Saurischia</taxon>
        <taxon>Theropoda</taxon>
        <taxon>Coelurosauria</taxon>
        <taxon>Aves</taxon>
        <taxon>Neognathae</taxon>
        <taxon>Neoaves</taxon>
        <taxon>Columbimorphae</taxon>
        <taxon>Columbiformes</taxon>
        <taxon>Columbidae</taxon>
        <taxon>Patagioenas</taxon>
    </lineage>
</organism>
<gene>
    <name evidence="8" type="primary">CGN</name>
    <name evidence="8" type="ORF">AV530_008770</name>
</gene>
<dbReference type="PANTHER" id="PTHR46349:SF4">
    <property type="entry name" value="CINGULIN"/>
    <property type="match status" value="1"/>
</dbReference>
<feature type="region of interest" description="Disordered" evidence="6">
    <location>
        <begin position="204"/>
        <end position="247"/>
    </location>
</feature>
<evidence type="ECO:0000259" key="7">
    <source>
        <dbReference type="Pfam" id="PF01576"/>
    </source>
</evidence>
<dbReference type="EMBL" id="LSYS01007394">
    <property type="protein sequence ID" value="OPJ71566.1"/>
    <property type="molecule type" value="Genomic_DNA"/>
</dbReference>
<comment type="caution">
    <text evidence="8">The sequence shown here is derived from an EMBL/GenBank/DDBJ whole genome shotgun (WGS) entry which is preliminary data.</text>
</comment>
<feature type="domain" description="Myosin tail" evidence="7">
    <location>
        <begin position="43"/>
        <end position="197"/>
    </location>
</feature>
<dbReference type="PANTHER" id="PTHR46349">
    <property type="entry name" value="CINGULIN-LIKE PROTEIN 1-RELATED"/>
    <property type="match status" value="1"/>
</dbReference>
<evidence type="ECO:0000313" key="9">
    <source>
        <dbReference type="Proteomes" id="UP000190648"/>
    </source>
</evidence>
<evidence type="ECO:0000256" key="3">
    <source>
        <dbReference type="ARBA" id="ARBA00023054"/>
    </source>
</evidence>
<keyword evidence="9" id="KW-1185">Reference proteome</keyword>
<keyword evidence="3" id="KW-0175">Coiled coil</keyword>
<evidence type="ECO:0000256" key="4">
    <source>
        <dbReference type="ARBA" id="ARBA00038467"/>
    </source>
</evidence>
<sequence length="247" mass="27754">MLRPSSTGIYWDPRAAPGPSADQPLLARGAGRAATAAGFPVPLDQLRAELLQERSGRQDLECDKVSLERQNKELKSRLANAEGLQRPSGHVPQLEARVQELQERLQAEEREKSTLLSSNRKLERKVKELSIQIEDERQHVSDQKDQLSLRVKALKRQVDEAEEEIERLEGARKKAQRELEEQQELNEQLQNRVTALEKEAWRKAARSAADSSLRDEPLSSDEESDSAYGPSSIASLLNEPTLQTSSC</sequence>
<comment type="subcellular location">
    <subcellularLocation>
        <location evidence="1">Cell junction</location>
        <location evidence="1">Tight junction</location>
    </subcellularLocation>
</comment>
<reference evidence="8 9" key="1">
    <citation type="submission" date="2016-02" db="EMBL/GenBank/DDBJ databases">
        <title>Band-tailed pigeon sequencing and assembly.</title>
        <authorList>
            <person name="Soares A.E."/>
            <person name="Novak B.J."/>
            <person name="Rice E.S."/>
            <person name="O'Connell B."/>
            <person name="Chang D."/>
            <person name="Weber S."/>
            <person name="Shapiro B."/>
        </authorList>
    </citation>
    <scope>NUCLEOTIDE SEQUENCE [LARGE SCALE GENOMIC DNA]</scope>
    <source>
        <strain evidence="8">BTP2013</strain>
        <tissue evidence="8">Blood</tissue>
    </source>
</reference>
<feature type="compositionally biased region" description="Polar residues" evidence="6">
    <location>
        <begin position="232"/>
        <end position="247"/>
    </location>
</feature>
<name>A0A1V4JHA6_PATFA</name>
<dbReference type="Proteomes" id="UP000190648">
    <property type="component" value="Unassembled WGS sequence"/>
</dbReference>
<accession>A0A1V4JHA6</accession>
<evidence type="ECO:0000256" key="2">
    <source>
        <dbReference type="ARBA" id="ARBA00022427"/>
    </source>
</evidence>
<evidence type="ECO:0000256" key="5">
    <source>
        <dbReference type="ARBA" id="ARBA00044075"/>
    </source>
</evidence>
<dbReference type="InterPro" id="IPR002928">
    <property type="entry name" value="Myosin_tail"/>
</dbReference>
<proteinExistence type="inferred from homology"/>
<evidence type="ECO:0000313" key="8">
    <source>
        <dbReference type="EMBL" id="OPJ71566.1"/>
    </source>
</evidence>
<feature type="region of interest" description="Disordered" evidence="6">
    <location>
        <begin position="1"/>
        <end position="29"/>
    </location>
</feature>
<dbReference type="STRING" id="372326.A0A1V4JHA6"/>
<comment type="similarity">
    <text evidence="4">Belongs to the cingulin family.</text>
</comment>
<keyword evidence="2" id="KW-0796">Tight junction</keyword>
<dbReference type="OrthoDB" id="6108017at2759"/>
<dbReference type="GO" id="GO:0008017">
    <property type="term" value="F:microtubule binding"/>
    <property type="evidence" value="ECO:0007669"/>
    <property type="project" value="TreeGrafter"/>
</dbReference>
<evidence type="ECO:0000256" key="6">
    <source>
        <dbReference type="SAM" id="MobiDB-lite"/>
    </source>
</evidence>
<dbReference type="GO" id="GO:0005923">
    <property type="term" value="C:bicellular tight junction"/>
    <property type="evidence" value="ECO:0007669"/>
    <property type="project" value="TreeGrafter"/>
</dbReference>
<protein>
    <recommendedName>
        <fullName evidence="5">Cingulin</fullName>
    </recommendedName>
</protein>
<dbReference type="AlphaFoldDB" id="A0A1V4JHA6"/>